<reference evidence="1" key="1">
    <citation type="journal article" date="2023" name="Genome Biol. Evol.">
        <title>Long-read-based Genome Assembly of Drosophila gunungcola Reveals Fewer Chemosensory Genes in Flower-breeding Species.</title>
        <authorList>
            <person name="Negi A."/>
            <person name="Liao B.Y."/>
            <person name="Yeh S.D."/>
        </authorList>
    </citation>
    <scope>NUCLEOTIDE SEQUENCE</scope>
    <source>
        <strain evidence="1">Sukarami</strain>
    </source>
</reference>
<proteinExistence type="predicted"/>
<dbReference type="AlphaFoldDB" id="A0A9P9YSH7"/>
<sequence length="48" mass="5099">MSCRLTSETRKYIATAQQDGVPVAAKSENSEFILTSGSNAPPNPQQAC</sequence>
<gene>
    <name evidence="1" type="ORF">M5D96_003388</name>
</gene>
<dbReference type="Proteomes" id="UP001059596">
    <property type="component" value="Unassembled WGS sequence"/>
</dbReference>
<protein>
    <submittedName>
        <fullName evidence="1">Uncharacterized protein</fullName>
    </submittedName>
</protein>
<evidence type="ECO:0000313" key="2">
    <source>
        <dbReference type="Proteomes" id="UP001059596"/>
    </source>
</evidence>
<organism evidence="1 2">
    <name type="scientific">Drosophila gunungcola</name>
    <name type="common">fruit fly</name>
    <dbReference type="NCBI Taxonomy" id="103775"/>
    <lineage>
        <taxon>Eukaryota</taxon>
        <taxon>Metazoa</taxon>
        <taxon>Ecdysozoa</taxon>
        <taxon>Arthropoda</taxon>
        <taxon>Hexapoda</taxon>
        <taxon>Insecta</taxon>
        <taxon>Pterygota</taxon>
        <taxon>Neoptera</taxon>
        <taxon>Endopterygota</taxon>
        <taxon>Diptera</taxon>
        <taxon>Brachycera</taxon>
        <taxon>Muscomorpha</taxon>
        <taxon>Ephydroidea</taxon>
        <taxon>Drosophilidae</taxon>
        <taxon>Drosophila</taxon>
        <taxon>Sophophora</taxon>
    </lineage>
</organism>
<dbReference type="EMBL" id="JAMKOV010000002">
    <property type="protein sequence ID" value="KAI8042088.1"/>
    <property type="molecule type" value="Genomic_DNA"/>
</dbReference>
<name>A0A9P9YSH7_9MUSC</name>
<accession>A0A9P9YSH7</accession>
<evidence type="ECO:0000313" key="1">
    <source>
        <dbReference type="EMBL" id="KAI8042088.1"/>
    </source>
</evidence>
<keyword evidence="2" id="KW-1185">Reference proteome</keyword>
<comment type="caution">
    <text evidence="1">The sequence shown here is derived from an EMBL/GenBank/DDBJ whole genome shotgun (WGS) entry which is preliminary data.</text>
</comment>
<feature type="non-terminal residue" evidence="1">
    <location>
        <position position="1"/>
    </location>
</feature>